<name>A0A3B3R6P0_9TELE</name>
<dbReference type="GeneTree" id="ENSGT01100000263515"/>
<dbReference type="SUPFAM" id="SSF49899">
    <property type="entry name" value="Concanavalin A-like lectins/glucanases"/>
    <property type="match status" value="1"/>
</dbReference>
<dbReference type="PANTHER" id="PTHR45869">
    <property type="entry name" value="C-REACTIVE PROTEIN-RELATED"/>
    <property type="match status" value="1"/>
</dbReference>
<reference evidence="11" key="1">
    <citation type="submission" date="2025-08" db="UniProtKB">
        <authorList>
            <consortium name="Ensembl"/>
        </authorList>
    </citation>
    <scope>IDENTIFICATION</scope>
</reference>
<keyword evidence="4 9" id="KW-0732">Signal</keyword>
<dbReference type="PROSITE" id="PS51828">
    <property type="entry name" value="PTX_2"/>
    <property type="match status" value="1"/>
</dbReference>
<dbReference type="SMART" id="SM00159">
    <property type="entry name" value="PTX"/>
    <property type="match status" value="1"/>
</dbReference>
<evidence type="ECO:0000256" key="7">
    <source>
        <dbReference type="ARBA" id="ARBA00038102"/>
    </source>
</evidence>
<keyword evidence="2" id="KW-0964">Secreted</keyword>
<dbReference type="PRINTS" id="PR00895">
    <property type="entry name" value="PENTAXIN"/>
</dbReference>
<evidence type="ECO:0000256" key="1">
    <source>
        <dbReference type="ARBA" id="ARBA00004613"/>
    </source>
</evidence>
<evidence type="ECO:0000256" key="8">
    <source>
        <dbReference type="PROSITE-ProRule" id="PRU01172"/>
    </source>
</evidence>
<feature type="chain" id="PRO_5017105417" description="Pentraxin family member" evidence="9">
    <location>
        <begin position="18"/>
        <end position="223"/>
    </location>
</feature>
<comment type="subunit">
    <text evidence="9">Homopentamer. Pentaxin (or pentraxin) have a discoid arrangement of 5 non-covalently bound subunits.</text>
</comment>
<dbReference type="GO" id="GO:0046872">
    <property type="term" value="F:metal ion binding"/>
    <property type="evidence" value="ECO:0007669"/>
    <property type="project" value="UniProtKB-KW"/>
</dbReference>
<reference evidence="11" key="2">
    <citation type="submission" date="2025-09" db="UniProtKB">
        <authorList>
            <consortium name="Ensembl"/>
        </authorList>
    </citation>
    <scope>IDENTIFICATION</scope>
</reference>
<proteinExistence type="inferred from homology"/>
<evidence type="ECO:0000313" key="11">
    <source>
        <dbReference type="Ensembl" id="ENSPKIP00000013326.1"/>
    </source>
</evidence>
<evidence type="ECO:0000256" key="6">
    <source>
        <dbReference type="ARBA" id="ARBA00023157"/>
    </source>
</evidence>
<evidence type="ECO:0000256" key="9">
    <source>
        <dbReference type="RuleBase" id="RU362112"/>
    </source>
</evidence>
<accession>A0A3B3R6P0</accession>
<protein>
    <recommendedName>
        <fullName evidence="9">Pentraxin family member</fullName>
    </recommendedName>
</protein>
<dbReference type="Proteomes" id="UP000261540">
    <property type="component" value="Unplaced"/>
</dbReference>
<evidence type="ECO:0000313" key="12">
    <source>
        <dbReference type="Proteomes" id="UP000261540"/>
    </source>
</evidence>
<sequence length="223" mass="25024">MKGLLFYVLYLIIGSYAEREDLSGKAFTFPKQTATDYVKITLDDKTSLTALTVCLRFFTDLSQEFSIFSMATLTHHNAFLLYKEPSGVYGGHINNLSAKFFGLPVEVNEWISTCMTWNSKNRLIQLWVNGKHSVKKPVGNNAAIHVPAIITLGQEQDSYGGGFNAHQSFVGDITDVHMWDHALSPCQIQNYITHASFSPDFMEGYNEGVGFRILQHGDLMDNI</sequence>
<dbReference type="Ensembl" id="ENSPKIT00000037746.1">
    <property type="protein sequence ID" value="ENSPKIP00000013326.1"/>
    <property type="gene ID" value="ENSPKIG00000000806.1"/>
</dbReference>
<dbReference type="Pfam" id="PF00354">
    <property type="entry name" value="Pentaxin"/>
    <property type="match status" value="1"/>
</dbReference>
<dbReference type="InterPro" id="IPR013320">
    <property type="entry name" value="ConA-like_dom_sf"/>
</dbReference>
<dbReference type="InterPro" id="IPR001759">
    <property type="entry name" value="PTX_dom"/>
</dbReference>
<dbReference type="Gene3D" id="2.60.120.200">
    <property type="match status" value="1"/>
</dbReference>
<organism evidence="11 12">
    <name type="scientific">Paramormyrops kingsleyae</name>
    <dbReference type="NCBI Taxonomy" id="1676925"/>
    <lineage>
        <taxon>Eukaryota</taxon>
        <taxon>Metazoa</taxon>
        <taxon>Chordata</taxon>
        <taxon>Craniata</taxon>
        <taxon>Vertebrata</taxon>
        <taxon>Euteleostomi</taxon>
        <taxon>Actinopterygii</taxon>
        <taxon>Neopterygii</taxon>
        <taxon>Teleostei</taxon>
        <taxon>Osteoglossocephala</taxon>
        <taxon>Osteoglossomorpha</taxon>
        <taxon>Osteoglossiformes</taxon>
        <taxon>Mormyridae</taxon>
        <taxon>Paramormyrops</taxon>
    </lineage>
</organism>
<dbReference type="InterPro" id="IPR051005">
    <property type="entry name" value="Pentraxin_domain"/>
</dbReference>
<comment type="cofactor">
    <cofactor evidence="9">
        <name>Ca(2+)</name>
        <dbReference type="ChEBI" id="CHEBI:29108"/>
    </cofactor>
    <text evidence="9">Binds 2 calcium ions per subunit.</text>
</comment>
<dbReference type="GO" id="GO:0005576">
    <property type="term" value="C:extracellular region"/>
    <property type="evidence" value="ECO:0007669"/>
    <property type="project" value="UniProtKB-SubCell"/>
</dbReference>
<evidence type="ECO:0000256" key="3">
    <source>
        <dbReference type="ARBA" id="ARBA00022723"/>
    </source>
</evidence>
<feature type="domain" description="Pentraxin (PTX)" evidence="10">
    <location>
        <begin position="23"/>
        <end position="223"/>
    </location>
</feature>
<keyword evidence="5 9" id="KW-0106">Calcium</keyword>
<evidence type="ECO:0000256" key="5">
    <source>
        <dbReference type="ARBA" id="ARBA00022837"/>
    </source>
</evidence>
<comment type="subcellular location">
    <subcellularLocation>
        <location evidence="1 9">Secreted</location>
    </subcellularLocation>
</comment>
<dbReference type="AlphaFoldDB" id="A0A3B3R6P0"/>
<evidence type="ECO:0000259" key="10">
    <source>
        <dbReference type="PROSITE" id="PS51828"/>
    </source>
</evidence>
<keyword evidence="12" id="KW-1185">Reference proteome</keyword>
<dbReference type="PANTHER" id="PTHR45869:SF7">
    <property type="entry name" value="C-REACTIVE PROTEIN"/>
    <property type="match status" value="1"/>
</dbReference>
<comment type="similarity">
    <text evidence="7 9">Belongs to the pentraxin family.</text>
</comment>
<evidence type="ECO:0000256" key="2">
    <source>
        <dbReference type="ARBA" id="ARBA00022525"/>
    </source>
</evidence>
<dbReference type="STRING" id="1676925.ENSPKIP00000013326"/>
<comment type="caution">
    <text evidence="8">Lacks conserved residue(s) required for the propagation of feature annotation.</text>
</comment>
<evidence type="ECO:0000256" key="4">
    <source>
        <dbReference type="ARBA" id="ARBA00022729"/>
    </source>
</evidence>
<keyword evidence="6" id="KW-1015">Disulfide bond</keyword>
<keyword evidence="3 9" id="KW-0479">Metal-binding</keyword>
<feature type="signal peptide" evidence="9">
    <location>
        <begin position="1"/>
        <end position="17"/>
    </location>
</feature>